<name>A0A9Q1GP72_9CARY</name>
<evidence type="ECO:0000313" key="2">
    <source>
        <dbReference type="EMBL" id="KAJ8423613.1"/>
    </source>
</evidence>
<proteinExistence type="predicted"/>
<dbReference type="Pfam" id="PF26055">
    <property type="entry name" value="Mtase_EDM2"/>
    <property type="match status" value="1"/>
</dbReference>
<evidence type="ECO:0000313" key="3">
    <source>
        <dbReference type="Proteomes" id="UP001153076"/>
    </source>
</evidence>
<dbReference type="AlphaFoldDB" id="A0A9Q1GP72"/>
<gene>
    <name evidence="2" type="ORF">Cgig2_015702</name>
</gene>
<dbReference type="Proteomes" id="UP001153076">
    <property type="component" value="Unassembled WGS sequence"/>
</dbReference>
<dbReference type="EMBL" id="JAKOGI010001925">
    <property type="protein sequence ID" value="KAJ8423613.1"/>
    <property type="molecule type" value="Genomic_DNA"/>
</dbReference>
<accession>A0A9Q1GP72</accession>
<dbReference type="PANTHER" id="PTHR46235:SF3">
    <property type="entry name" value="PHD FINGER-CONTAINING PROTEIN DDB_G0268158"/>
    <property type="match status" value="1"/>
</dbReference>
<comment type="caution">
    <text evidence="2">The sequence shown here is derived from an EMBL/GenBank/DDBJ whole genome shotgun (WGS) entry which is preliminary data.</text>
</comment>
<protein>
    <recommendedName>
        <fullName evidence="1">DM2 domain-containing protein</fullName>
    </recommendedName>
</protein>
<dbReference type="InterPro" id="IPR058939">
    <property type="entry name" value="Mtase_EDM2"/>
</dbReference>
<evidence type="ECO:0000259" key="1">
    <source>
        <dbReference type="Pfam" id="PF26055"/>
    </source>
</evidence>
<dbReference type="OrthoDB" id="21264at2759"/>
<feature type="domain" description="DM2" evidence="1">
    <location>
        <begin position="40"/>
        <end position="103"/>
    </location>
</feature>
<keyword evidence="3" id="KW-1185">Reference proteome</keyword>
<sequence>MDDAEEFLTGTTPLMYSLPRATATIFNGINHTPLIKANNQAIVTVKDTNQKKQENLANIMRSNPPFGVKGALANKFIDHALQFDPRLIILIISPETQSYGAYQTPQLLLTQTSTWNYLMNDQHNCYSDFSNLMNQGGDLNRRLDDVPESNDEFIPGRGKQLRGNMLSFDNRDTRFSPVDLEDMDVTPTNSPIRYMF</sequence>
<organism evidence="2 3">
    <name type="scientific">Carnegiea gigantea</name>
    <dbReference type="NCBI Taxonomy" id="171969"/>
    <lineage>
        <taxon>Eukaryota</taxon>
        <taxon>Viridiplantae</taxon>
        <taxon>Streptophyta</taxon>
        <taxon>Embryophyta</taxon>
        <taxon>Tracheophyta</taxon>
        <taxon>Spermatophyta</taxon>
        <taxon>Magnoliopsida</taxon>
        <taxon>eudicotyledons</taxon>
        <taxon>Gunneridae</taxon>
        <taxon>Pentapetalae</taxon>
        <taxon>Caryophyllales</taxon>
        <taxon>Cactineae</taxon>
        <taxon>Cactaceae</taxon>
        <taxon>Cactoideae</taxon>
        <taxon>Echinocereeae</taxon>
        <taxon>Carnegiea</taxon>
    </lineage>
</organism>
<reference evidence="2" key="1">
    <citation type="submission" date="2022-04" db="EMBL/GenBank/DDBJ databases">
        <title>Carnegiea gigantea Genome sequencing and assembly v2.</title>
        <authorList>
            <person name="Copetti D."/>
            <person name="Sanderson M.J."/>
            <person name="Burquez A."/>
            <person name="Wojciechowski M.F."/>
        </authorList>
    </citation>
    <scope>NUCLEOTIDE SEQUENCE</scope>
    <source>
        <strain evidence="2">SGP5-SGP5p</strain>
        <tissue evidence="2">Aerial part</tissue>
    </source>
</reference>
<dbReference type="PANTHER" id="PTHR46235">
    <property type="entry name" value="PHD FINGER-CONTAINING PROTEIN DDB_G0268158"/>
    <property type="match status" value="1"/>
</dbReference>